<evidence type="ECO:0000256" key="2">
    <source>
        <dbReference type="ARBA" id="ARBA00023163"/>
    </source>
</evidence>
<feature type="compositionally biased region" description="Polar residues" evidence="3">
    <location>
        <begin position="67"/>
        <end position="86"/>
    </location>
</feature>
<feature type="compositionally biased region" description="Gly residues" evidence="3">
    <location>
        <begin position="128"/>
        <end position="141"/>
    </location>
</feature>
<feature type="compositionally biased region" description="Acidic residues" evidence="3">
    <location>
        <begin position="43"/>
        <end position="63"/>
    </location>
</feature>
<reference evidence="4 5" key="1">
    <citation type="submission" date="2019-09" db="EMBL/GenBank/DDBJ databases">
        <title>The hologenome of the rock-dwelling lichen Lasallia pustulata.</title>
        <authorList>
            <person name="Greshake Tzovaras B."/>
            <person name="Segers F."/>
            <person name="Bicker A."/>
            <person name="Dal Grande F."/>
            <person name="Otte J."/>
            <person name="Hankeln T."/>
            <person name="Schmitt I."/>
            <person name="Ebersberger I."/>
        </authorList>
    </citation>
    <scope>NUCLEOTIDE SEQUENCE [LARGE SCALE GENOMIC DNA]</scope>
    <source>
        <strain evidence="4">A1-1</strain>
    </source>
</reference>
<dbReference type="EMBL" id="VXIT01000001">
    <property type="protein sequence ID" value="KAA6415979.1"/>
    <property type="molecule type" value="Genomic_DNA"/>
</dbReference>
<gene>
    <name evidence="4" type="ORF">FRX48_00698</name>
</gene>
<evidence type="ECO:0000313" key="4">
    <source>
        <dbReference type="EMBL" id="KAA6415979.1"/>
    </source>
</evidence>
<feature type="region of interest" description="Disordered" evidence="3">
    <location>
        <begin position="1"/>
        <end position="179"/>
    </location>
</feature>
<dbReference type="GO" id="GO:0016586">
    <property type="term" value="C:RSC-type complex"/>
    <property type="evidence" value="ECO:0007669"/>
    <property type="project" value="TreeGrafter"/>
</dbReference>
<accession>A0A5M8Q4H5</accession>
<evidence type="ECO:0000313" key="5">
    <source>
        <dbReference type="Proteomes" id="UP000324767"/>
    </source>
</evidence>
<dbReference type="PANTHER" id="PTHR22597:SF3">
    <property type="entry name" value="CHROMATIN STRUCTURE-REMODELING COMPLEX SUBUNIT RSC7"/>
    <property type="match status" value="1"/>
</dbReference>
<organism evidence="4 5">
    <name type="scientific">Lasallia pustulata</name>
    <dbReference type="NCBI Taxonomy" id="136370"/>
    <lineage>
        <taxon>Eukaryota</taxon>
        <taxon>Fungi</taxon>
        <taxon>Dikarya</taxon>
        <taxon>Ascomycota</taxon>
        <taxon>Pezizomycotina</taxon>
        <taxon>Lecanoromycetes</taxon>
        <taxon>OSLEUM clade</taxon>
        <taxon>Umbilicariomycetidae</taxon>
        <taxon>Umbilicariales</taxon>
        <taxon>Umbilicariaceae</taxon>
        <taxon>Lasallia</taxon>
    </lineage>
</organism>
<keyword evidence="1" id="KW-0805">Transcription regulation</keyword>
<dbReference type="InterPro" id="IPR013933">
    <property type="entry name" value="CRC_Rsc7/Swp82"/>
</dbReference>
<comment type="caution">
    <text evidence="4">The sequence shown here is derived from an EMBL/GenBank/DDBJ whole genome shotgun (WGS) entry which is preliminary data.</text>
</comment>
<feature type="compositionally biased region" description="Acidic residues" evidence="3">
    <location>
        <begin position="164"/>
        <end position="173"/>
    </location>
</feature>
<evidence type="ECO:0000256" key="1">
    <source>
        <dbReference type="ARBA" id="ARBA00023015"/>
    </source>
</evidence>
<dbReference type="GO" id="GO:0031490">
    <property type="term" value="F:chromatin DNA binding"/>
    <property type="evidence" value="ECO:0007669"/>
    <property type="project" value="TreeGrafter"/>
</dbReference>
<proteinExistence type="predicted"/>
<dbReference type="OrthoDB" id="5598844at2759"/>
<protein>
    <submittedName>
        <fullName evidence="4">Nuclear localization NPL6</fullName>
    </submittedName>
</protein>
<sequence length="547" mass="60090">MARRPRAAAQAAAASLRTSMPPIPDALDDDMADALPSGPGTPQEDEGDEQEEQDAVEDDEEDPGTPANDSETLSRPPTPARGQSSIPRKRRLGRPPKNRPLDWDAADDHETRDAASDAGTPRKRGGWRGRGFGGGRWGRARGGPSHVTQVPVDKEGNMANVRDDEVELPEDPDGETKVDKMGRLQDGREYRVRVFTISGKGDRLYMLSTEPARCIGFRDSYLFFQKHRQLYKIILAEEAKRDLIERNIIPHSYKGRAIGVVTARSVFREFGARIVIGGRKVVDDYHVAAAKANGDVEGEIAVPDDKVPGGGETYDKNRYVAWHGASSVYHSGAPSVPLPNGKTVDGKKRKVIVTGVNWMFEHAREASRFNSALTVNRRQNLKGIYDTHTNTMQYPRIMQPTHARWDQLPTPATGSRRARITANGGDARHVNANLARISGEVEQGGEQSDESIFPDMSPLFSRNFMISDTYFVTPPLSGLGIPGPDGDVLDIGPGGLADVADHILSELPETCQQAFHLARAEEMKWKGSWGTEDEDGARAKLRISYNT</sequence>
<dbReference type="PANTHER" id="PTHR22597">
    <property type="entry name" value="POLYCOMB GROUP PROTEIN"/>
    <property type="match status" value="1"/>
</dbReference>
<keyword evidence="2" id="KW-0804">Transcription</keyword>
<evidence type="ECO:0000256" key="3">
    <source>
        <dbReference type="SAM" id="MobiDB-lite"/>
    </source>
</evidence>
<dbReference type="Pfam" id="PF08624">
    <property type="entry name" value="CRC_subunit"/>
    <property type="match status" value="1"/>
</dbReference>
<dbReference type="AlphaFoldDB" id="A0A5M8Q4H5"/>
<feature type="compositionally biased region" description="Basic residues" evidence="3">
    <location>
        <begin position="87"/>
        <end position="97"/>
    </location>
</feature>
<dbReference type="Proteomes" id="UP000324767">
    <property type="component" value="Unassembled WGS sequence"/>
</dbReference>
<name>A0A5M8Q4H5_9LECA</name>
<feature type="compositionally biased region" description="Basic and acidic residues" evidence="3">
    <location>
        <begin position="99"/>
        <end position="115"/>
    </location>
</feature>